<organism evidence="1">
    <name type="scientific">marine sediment metagenome</name>
    <dbReference type="NCBI Taxonomy" id="412755"/>
    <lineage>
        <taxon>unclassified sequences</taxon>
        <taxon>metagenomes</taxon>
        <taxon>ecological metagenomes</taxon>
    </lineage>
</organism>
<name>A0A0F9Q5Q2_9ZZZZ</name>
<dbReference type="EMBL" id="LAZR01005340">
    <property type="protein sequence ID" value="KKN00743.1"/>
    <property type="molecule type" value="Genomic_DNA"/>
</dbReference>
<accession>A0A0F9Q5Q2</accession>
<sequence length="269" mass="29100">MTVQYGVQSFDGVMVYLPKKAHEEGINLTPPDFYVPTVGRVYPIGTKAVAGERIFRYCKASSTGIQRAAWLAQNRNVYNDDGTKDAWEGGSTAVATAVGDETIIFADTNSSHIANFFQRGWMVMFYAANTRVHQILKNTAGGTTITFTLVEPIVEADTDGAIFSTIHASHYSKVQQTIAGGSAAASFAGYPLAPFTGSYYGWLQTWGPAYCIPSPTLGNANYERTVVGNLDGSIKLVVAVSAGNYHQRVGYALPQHEDDDQFIMLTIAA</sequence>
<dbReference type="AlphaFoldDB" id="A0A0F9Q5Q2"/>
<reference evidence="1" key="1">
    <citation type="journal article" date="2015" name="Nature">
        <title>Complex archaea that bridge the gap between prokaryotes and eukaryotes.</title>
        <authorList>
            <person name="Spang A."/>
            <person name="Saw J.H."/>
            <person name="Jorgensen S.L."/>
            <person name="Zaremba-Niedzwiedzka K."/>
            <person name="Martijn J."/>
            <person name="Lind A.E."/>
            <person name="van Eijk R."/>
            <person name="Schleper C."/>
            <person name="Guy L."/>
            <person name="Ettema T.J."/>
        </authorList>
    </citation>
    <scope>NUCLEOTIDE SEQUENCE</scope>
</reference>
<proteinExistence type="predicted"/>
<comment type="caution">
    <text evidence="1">The sequence shown here is derived from an EMBL/GenBank/DDBJ whole genome shotgun (WGS) entry which is preliminary data.</text>
</comment>
<evidence type="ECO:0000313" key="1">
    <source>
        <dbReference type="EMBL" id="KKN00743.1"/>
    </source>
</evidence>
<protein>
    <submittedName>
        <fullName evidence="1">Uncharacterized protein</fullName>
    </submittedName>
</protein>
<gene>
    <name evidence="1" type="ORF">LCGC14_1134820</name>
</gene>